<dbReference type="InterPro" id="IPR002104">
    <property type="entry name" value="Integrase_catalytic"/>
</dbReference>
<feature type="domain" description="Tyr recombinase" evidence="5">
    <location>
        <begin position="159"/>
        <end position="325"/>
    </location>
</feature>
<dbReference type="InterPro" id="IPR013762">
    <property type="entry name" value="Integrase-like_cat_sf"/>
</dbReference>
<evidence type="ECO:0000313" key="10">
    <source>
        <dbReference type="Proteomes" id="UP000091929"/>
    </source>
</evidence>
<evidence type="ECO:0000313" key="7">
    <source>
        <dbReference type="EMBL" id="KYC47842.1"/>
    </source>
</evidence>
<dbReference type="Proteomes" id="UP000075398">
    <property type="component" value="Unassembled WGS sequence"/>
</dbReference>
<sequence length="336" mass="38967">MSSLKKENKYYYIYYRDKHGRQFHKSLKTSSLTVARKIQKEIDNRLALERFNLYNPLYTLAQAKETYLQKIEGRKAPRTIETEIRLLDKLIKYFSGGSSANITKDEAERFIAQVFSDTSPTTANIAIRELKAIYNYFIKFNIVSENPFVGIPLYKTIEKEIQYFTSGEIETLLKLSGNSWLKNWILFALATGLRRNEIKSIHQENINWKDSLLTVAVKRQKLAYVALNKIALDVLKEQIEKYKQDEVFPEPVFPETVSKKFKRLLIKSNIKRNLTFHNLRHTFASFLIQDGVPIEVIKKMLNHQDIKTTQIYAHLSPGNLASASSVIQNILQAINP</sequence>
<dbReference type="EMBL" id="LNGC01000004">
    <property type="protein sequence ID" value="KYC53555.1"/>
    <property type="molecule type" value="Genomic_DNA"/>
</dbReference>
<evidence type="ECO:0000313" key="9">
    <source>
        <dbReference type="Proteomes" id="UP000075398"/>
    </source>
</evidence>
<comment type="similarity">
    <text evidence="1">Belongs to the 'phage' integrase family.</text>
</comment>
<dbReference type="AlphaFoldDB" id="A0A150ISD9"/>
<proteinExistence type="inferred from homology"/>
<evidence type="ECO:0000256" key="1">
    <source>
        <dbReference type="ARBA" id="ARBA00008857"/>
    </source>
</evidence>
<dbReference type="InterPro" id="IPR044068">
    <property type="entry name" value="CB"/>
</dbReference>
<dbReference type="InterPro" id="IPR010998">
    <property type="entry name" value="Integrase_recombinase_N"/>
</dbReference>
<dbReference type="GO" id="GO:0003677">
    <property type="term" value="F:DNA binding"/>
    <property type="evidence" value="ECO:0007669"/>
    <property type="project" value="UniProtKB-UniRule"/>
</dbReference>
<comment type="caution">
    <text evidence="7">The sequence shown here is derived from an EMBL/GenBank/DDBJ whole genome shotgun (WGS) entry which is preliminary data.</text>
</comment>
<protein>
    <submittedName>
        <fullName evidence="7">Putative tyrosine recombinase XerC-like protein</fullName>
    </submittedName>
</protein>
<evidence type="ECO:0000256" key="3">
    <source>
        <dbReference type="ARBA" id="ARBA00023172"/>
    </source>
</evidence>
<keyword evidence="3" id="KW-0233">DNA recombination</keyword>
<dbReference type="Gene3D" id="1.10.150.130">
    <property type="match status" value="1"/>
</dbReference>
<dbReference type="InterPro" id="IPR050090">
    <property type="entry name" value="Tyrosine_recombinase_XerCD"/>
</dbReference>
<dbReference type="EMBL" id="LNGF01000015">
    <property type="protein sequence ID" value="KYC47842.1"/>
    <property type="molecule type" value="Genomic_DNA"/>
</dbReference>
<dbReference type="InterPro" id="IPR011010">
    <property type="entry name" value="DNA_brk_join_enz"/>
</dbReference>
<evidence type="ECO:0000256" key="4">
    <source>
        <dbReference type="PROSITE-ProRule" id="PRU01248"/>
    </source>
</evidence>
<dbReference type="Gene3D" id="1.10.443.10">
    <property type="entry name" value="Intergrase catalytic core"/>
    <property type="match status" value="1"/>
</dbReference>
<name>A0A150ISD9_9EURY</name>
<evidence type="ECO:0000256" key="2">
    <source>
        <dbReference type="ARBA" id="ARBA00023125"/>
    </source>
</evidence>
<dbReference type="PANTHER" id="PTHR30349:SF64">
    <property type="entry name" value="PROPHAGE INTEGRASE INTD-RELATED"/>
    <property type="match status" value="1"/>
</dbReference>
<evidence type="ECO:0000259" key="5">
    <source>
        <dbReference type="PROSITE" id="PS51898"/>
    </source>
</evidence>
<evidence type="ECO:0000313" key="8">
    <source>
        <dbReference type="EMBL" id="KYC53555.1"/>
    </source>
</evidence>
<dbReference type="PROSITE" id="PS51900">
    <property type="entry name" value="CB"/>
    <property type="match status" value="1"/>
</dbReference>
<feature type="domain" description="Core-binding (CB)" evidence="6">
    <location>
        <begin position="58"/>
        <end position="138"/>
    </location>
</feature>
<dbReference type="Proteomes" id="UP000091929">
    <property type="component" value="Unassembled WGS sequence"/>
</dbReference>
<dbReference type="SUPFAM" id="SSF56349">
    <property type="entry name" value="DNA breaking-rejoining enzymes"/>
    <property type="match status" value="1"/>
</dbReference>
<dbReference type="GO" id="GO:0015074">
    <property type="term" value="P:DNA integration"/>
    <property type="evidence" value="ECO:0007669"/>
    <property type="project" value="InterPro"/>
</dbReference>
<gene>
    <name evidence="8" type="ORF">AMQ22_00226</name>
    <name evidence="7" type="ORF">APG11_00817</name>
</gene>
<evidence type="ECO:0000259" key="6">
    <source>
        <dbReference type="PROSITE" id="PS51900"/>
    </source>
</evidence>
<organism evidence="7 10">
    <name type="scientific">Candidatus Methanofastidiosum methylothiophilum</name>
    <dbReference type="NCBI Taxonomy" id="1705564"/>
    <lineage>
        <taxon>Archaea</taxon>
        <taxon>Methanobacteriati</taxon>
        <taxon>Methanobacteriota</taxon>
        <taxon>Stenosarchaea group</taxon>
        <taxon>Candidatus Methanofastidiosia</taxon>
        <taxon>Candidatus Methanofastidiosales</taxon>
        <taxon>Candidatus Methanofastidiosaceae</taxon>
        <taxon>Candidatus Methanofastidiosum</taxon>
    </lineage>
</organism>
<reference evidence="9 10" key="1">
    <citation type="journal article" date="2016" name="ISME J.">
        <title>Chasing the elusive Euryarchaeota class WSA2: genomes reveal a uniquely fastidious methyl-reducing methanogen.</title>
        <authorList>
            <person name="Nobu M.K."/>
            <person name="Narihiro T."/>
            <person name="Kuroda K."/>
            <person name="Mei R."/>
            <person name="Liu W.T."/>
        </authorList>
    </citation>
    <scope>NUCLEOTIDE SEQUENCE [LARGE SCALE GENOMIC DNA]</scope>
    <source>
        <strain evidence="7">B15fssc0709_Meth_Bin003</strain>
        <strain evidence="8">U1lsi0528_Bin055</strain>
    </source>
</reference>
<dbReference type="PROSITE" id="PS51898">
    <property type="entry name" value="TYR_RECOMBINASE"/>
    <property type="match status" value="1"/>
</dbReference>
<accession>A0A150ISD9</accession>
<dbReference type="CDD" id="cd00796">
    <property type="entry name" value="INT_Rci_Hp1_C"/>
    <property type="match status" value="1"/>
</dbReference>
<accession>A0A150J8T8</accession>
<dbReference type="PANTHER" id="PTHR30349">
    <property type="entry name" value="PHAGE INTEGRASE-RELATED"/>
    <property type="match status" value="1"/>
</dbReference>
<dbReference type="GO" id="GO:0006310">
    <property type="term" value="P:DNA recombination"/>
    <property type="evidence" value="ECO:0007669"/>
    <property type="project" value="UniProtKB-KW"/>
</dbReference>
<keyword evidence="2 4" id="KW-0238">DNA-binding</keyword>
<dbReference type="Pfam" id="PF00589">
    <property type="entry name" value="Phage_integrase"/>
    <property type="match status" value="1"/>
</dbReference>